<sequence>MACTNCDTEIRAFTLQVEASDIELPFCSADCVDAWV</sequence>
<dbReference type="STRING" id="767519.SAMN05216559_3720"/>
<accession>A0A1I6M4C8</accession>
<evidence type="ECO:0000313" key="2">
    <source>
        <dbReference type="Proteomes" id="UP000199062"/>
    </source>
</evidence>
<keyword evidence="2" id="KW-1185">Reference proteome</keyword>
<name>A0A1I6M4C8_9EURY</name>
<protein>
    <submittedName>
        <fullName evidence="1">Uncharacterized protein</fullName>
    </submittedName>
</protein>
<dbReference type="AlphaFoldDB" id="A0A1I6M4C8"/>
<dbReference type="EMBL" id="FOZK01000004">
    <property type="protein sequence ID" value="SFS10392.1"/>
    <property type="molecule type" value="Genomic_DNA"/>
</dbReference>
<gene>
    <name evidence="1" type="ORF">SAMN05216559_3720</name>
</gene>
<evidence type="ECO:0000313" key="1">
    <source>
        <dbReference type="EMBL" id="SFS10392.1"/>
    </source>
</evidence>
<proteinExistence type="predicted"/>
<organism evidence="1 2">
    <name type="scientific">Halomicrobium zhouii</name>
    <dbReference type="NCBI Taxonomy" id="767519"/>
    <lineage>
        <taxon>Archaea</taxon>
        <taxon>Methanobacteriati</taxon>
        <taxon>Methanobacteriota</taxon>
        <taxon>Stenosarchaea group</taxon>
        <taxon>Halobacteria</taxon>
        <taxon>Halobacteriales</taxon>
        <taxon>Haloarculaceae</taxon>
        <taxon>Halomicrobium</taxon>
    </lineage>
</organism>
<dbReference type="Proteomes" id="UP000199062">
    <property type="component" value="Unassembled WGS sequence"/>
</dbReference>
<reference evidence="1 2" key="1">
    <citation type="submission" date="2016-10" db="EMBL/GenBank/DDBJ databases">
        <authorList>
            <person name="de Groot N.N."/>
        </authorList>
    </citation>
    <scope>NUCLEOTIDE SEQUENCE [LARGE SCALE GENOMIC DNA]</scope>
    <source>
        <strain evidence="1 2">CGMCC 1.10457</strain>
    </source>
</reference>